<protein>
    <submittedName>
        <fullName evidence="1">Uncharacterized protein</fullName>
    </submittedName>
</protein>
<evidence type="ECO:0000313" key="1">
    <source>
        <dbReference type="EMBL" id="NIE44460.1"/>
    </source>
</evidence>
<accession>A0A6G5A2S5</accession>
<sequence length="111" mass="12757">MRTFGKGGAIVPHQHSTSVKLSNQCKQRKGKPYIRRGMKQHTLKSQTIIFRNRCLAWALYVTTRRTACRLVPKTHTRRKKSCWLDSAELLSLQALRPRCGAKCVPGESLWH</sequence>
<name>A0A6G5A2S5_RHIMP</name>
<dbReference type="AlphaFoldDB" id="A0A6G5A2S5"/>
<organism evidence="1">
    <name type="scientific">Rhipicephalus microplus</name>
    <name type="common">Cattle tick</name>
    <name type="synonym">Boophilus microplus</name>
    <dbReference type="NCBI Taxonomy" id="6941"/>
    <lineage>
        <taxon>Eukaryota</taxon>
        <taxon>Metazoa</taxon>
        <taxon>Ecdysozoa</taxon>
        <taxon>Arthropoda</taxon>
        <taxon>Chelicerata</taxon>
        <taxon>Arachnida</taxon>
        <taxon>Acari</taxon>
        <taxon>Parasitiformes</taxon>
        <taxon>Ixodida</taxon>
        <taxon>Ixodoidea</taxon>
        <taxon>Ixodidae</taxon>
        <taxon>Rhipicephalinae</taxon>
        <taxon>Rhipicephalus</taxon>
        <taxon>Boophilus</taxon>
    </lineage>
</organism>
<reference evidence="1" key="1">
    <citation type="submission" date="2020-03" db="EMBL/GenBank/DDBJ databases">
        <title>A transcriptome and proteome of the tick Rhipicephalus microplus shaped by the genetic composition of its hosts and developmental stage.</title>
        <authorList>
            <person name="Garcia G.R."/>
            <person name="Ribeiro J.M.C."/>
            <person name="Maruyama S.R."/>
            <person name="Gardinasse L.G."/>
            <person name="Nelson K."/>
            <person name="Ferreira B.R."/>
            <person name="Andrade T.G."/>
            <person name="Santos I.K.F.M."/>
        </authorList>
    </citation>
    <scope>NUCLEOTIDE SEQUENCE</scope>
    <source>
        <strain evidence="1">NSGR</strain>
        <tissue evidence="1">Salivary glands</tissue>
    </source>
</reference>
<dbReference type="EMBL" id="GIKN01002187">
    <property type="protein sequence ID" value="NIE44460.1"/>
    <property type="molecule type" value="Transcribed_RNA"/>
</dbReference>
<proteinExistence type="predicted"/>